<protein>
    <submittedName>
        <fullName evidence="3">TRAP transporter TAXI family solute receptor</fullName>
    </submittedName>
</protein>
<comment type="caution">
    <text evidence="3">The sequence shown here is derived from an EMBL/GenBank/DDBJ whole genome shotgun (WGS) entry which is preliminary data.</text>
</comment>
<dbReference type="RefSeq" id="WP_209810293.1">
    <property type="nucleotide sequence ID" value="NZ_JAGGKT010000005.1"/>
</dbReference>
<organism evidence="3 4">
    <name type="scientific">Ammoniphilus resinae</name>
    <dbReference type="NCBI Taxonomy" id="861532"/>
    <lineage>
        <taxon>Bacteria</taxon>
        <taxon>Bacillati</taxon>
        <taxon>Bacillota</taxon>
        <taxon>Bacilli</taxon>
        <taxon>Bacillales</taxon>
        <taxon>Paenibacillaceae</taxon>
        <taxon>Aneurinibacillus group</taxon>
        <taxon>Ammoniphilus</taxon>
    </lineage>
</organism>
<dbReference type="NCBIfam" id="TIGR02122">
    <property type="entry name" value="TRAP_TAXI"/>
    <property type="match status" value="1"/>
</dbReference>
<evidence type="ECO:0000256" key="1">
    <source>
        <dbReference type="SAM" id="MobiDB-lite"/>
    </source>
</evidence>
<evidence type="ECO:0000256" key="2">
    <source>
        <dbReference type="SAM" id="SignalP"/>
    </source>
</evidence>
<reference evidence="3 4" key="1">
    <citation type="submission" date="2021-03" db="EMBL/GenBank/DDBJ databases">
        <title>Genomic Encyclopedia of Type Strains, Phase IV (KMG-IV): sequencing the most valuable type-strain genomes for metagenomic binning, comparative biology and taxonomic classification.</title>
        <authorList>
            <person name="Goeker M."/>
        </authorList>
    </citation>
    <scope>NUCLEOTIDE SEQUENCE [LARGE SCALE GENOMIC DNA]</scope>
    <source>
        <strain evidence="3 4">DSM 24738</strain>
    </source>
</reference>
<dbReference type="SUPFAM" id="SSF53850">
    <property type="entry name" value="Periplasmic binding protein-like II"/>
    <property type="match status" value="1"/>
</dbReference>
<keyword evidence="2" id="KW-0732">Signal</keyword>
<dbReference type="PROSITE" id="PS51257">
    <property type="entry name" value="PROKAR_LIPOPROTEIN"/>
    <property type="match status" value="1"/>
</dbReference>
<dbReference type="EMBL" id="JAGGKT010000005">
    <property type="protein sequence ID" value="MBP1932245.1"/>
    <property type="molecule type" value="Genomic_DNA"/>
</dbReference>
<gene>
    <name evidence="3" type="ORF">J2Z37_002246</name>
</gene>
<dbReference type="Pfam" id="PF16868">
    <property type="entry name" value="NMT1_3"/>
    <property type="match status" value="1"/>
</dbReference>
<keyword evidence="3" id="KW-0675">Receptor</keyword>
<proteinExistence type="predicted"/>
<dbReference type="PANTHER" id="PTHR42941:SF1">
    <property type="entry name" value="SLL1037 PROTEIN"/>
    <property type="match status" value="1"/>
</dbReference>
<feature type="compositionally biased region" description="Low complexity" evidence="1">
    <location>
        <begin position="32"/>
        <end position="41"/>
    </location>
</feature>
<name>A0ABS4GQT1_9BACL</name>
<dbReference type="Proteomes" id="UP001519343">
    <property type="component" value="Unassembled WGS sequence"/>
</dbReference>
<feature type="chain" id="PRO_5045756848" evidence="2">
    <location>
        <begin position="24"/>
        <end position="359"/>
    </location>
</feature>
<keyword evidence="4" id="KW-1185">Reference proteome</keyword>
<feature type="region of interest" description="Disordered" evidence="1">
    <location>
        <begin position="24"/>
        <end position="63"/>
    </location>
</feature>
<dbReference type="CDD" id="cd13567">
    <property type="entry name" value="PBP2_TtGluBP"/>
    <property type="match status" value="1"/>
</dbReference>
<evidence type="ECO:0000313" key="4">
    <source>
        <dbReference type="Proteomes" id="UP001519343"/>
    </source>
</evidence>
<dbReference type="Gene3D" id="3.40.190.10">
    <property type="entry name" value="Periplasmic binding protein-like II"/>
    <property type="match status" value="2"/>
</dbReference>
<dbReference type="InterPro" id="IPR011852">
    <property type="entry name" value="TRAP_TAXI"/>
</dbReference>
<feature type="signal peptide" evidence="2">
    <location>
        <begin position="1"/>
        <end position="23"/>
    </location>
</feature>
<dbReference type="PANTHER" id="PTHR42941">
    <property type="entry name" value="SLL1037 PROTEIN"/>
    <property type="match status" value="1"/>
</dbReference>
<evidence type="ECO:0000313" key="3">
    <source>
        <dbReference type="EMBL" id="MBP1932245.1"/>
    </source>
</evidence>
<accession>A0ABS4GQT1</accession>
<sequence>MKKRKGILSLVAVAASLSLIVSGCGSQPETTAPAPAQNSGSSSGGGQAATPAPAPAPEQSGDTSDALKGQYITILTGGSSGVYFPLGGTMAKVFQEKLGATATSQSTAASAENAKKLNQKKAEVGFLMADTAGDAYEGVDSFAESGAQENLRSIAALYPNYLQIVTTKDTGIKTIEELKGKKLAVGAPGSGTEISARRVLDAYGMNYDDVDEDFLSFAEGVEGMKNGTVDAVVISSGLPNAGILELATTKEVVLLEISEDKVKKMAEKYPSFFATPVPKGTYDGQDADVTTVGVNNVLMTHKDVPEETVYLMTKTFFENLQAFRDTHNAAKGISIDTAKQGLPAPLHPGAEKYYNEVKK</sequence>